<dbReference type="Pfam" id="PF07728">
    <property type="entry name" value="AAA_5"/>
    <property type="match status" value="1"/>
</dbReference>
<dbReference type="GO" id="GO:0005524">
    <property type="term" value="F:ATP binding"/>
    <property type="evidence" value="ECO:0007669"/>
    <property type="project" value="UniProtKB-KW"/>
</dbReference>
<organism evidence="4">
    <name type="scientific">freshwater metagenome</name>
    <dbReference type="NCBI Taxonomy" id="449393"/>
    <lineage>
        <taxon>unclassified sequences</taxon>
        <taxon>metagenomes</taxon>
        <taxon>ecological metagenomes</taxon>
    </lineage>
</organism>
<dbReference type="GO" id="GO:0000055">
    <property type="term" value="P:ribosomal large subunit export from nucleus"/>
    <property type="evidence" value="ECO:0007669"/>
    <property type="project" value="TreeGrafter"/>
</dbReference>
<dbReference type="GO" id="GO:0016887">
    <property type="term" value="F:ATP hydrolysis activity"/>
    <property type="evidence" value="ECO:0007669"/>
    <property type="project" value="InterPro"/>
</dbReference>
<protein>
    <submittedName>
        <fullName evidence="4">Unannotated protein</fullName>
    </submittedName>
</protein>
<dbReference type="GO" id="GO:0005634">
    <property type="term" value="C:nucleus"/>
    <property type="evidence" value="ECO:0007669"/>
    <property type="project" value="TreeGrafter"/>
</dbReference>
<evidence type="ECO:0000259" key="3">
    <source>
        <dbReference type="SMART" id="SM00382"/>
    </source>
</evidence>
<keyword evidence="2" id="KW-0067">ATP-binding</keyword>
<proteinExistence type="predicted"/>
<evidence type="ECO:0000313" key="4">
    <source>
        <dbReference type="EMBL" id="CAB4625480.1"/>
    </source>
</evidence>
<reference evidence="4" key="1">
    <citation type="submission" date="2020-05" db="EMBL/GenBank/DDBJ databases">
        <authorList>
            <person name="Chiriac C."/>
            <person name="Salcher M."/>
            <person name="Ghai R."/>
            <person name="Kavagutti S V."/>
        </authorList>
    </citation>
    <scope>NUCLEOTIDE SEQUENCE</scope>
</reference>
<dbReference type="PANTHER" id="PTHR48103">
    <property type="entry name" value="MIDASIN-RELATED"/>
    <property type="match status" value="1"/>
</dbReference>
<dbReference type="EMBL" id="CAEZVF010000142">
    <property type="protein sequence ID" value="CAB4625480.1"/>
    <property type="molecule type" value="Genomic_DNA"/>
</dbReference>
<dbReference type="GO" id="GO:0030687">
    <property type="term" value="C:preribosome, large subunit precursor"/>
    <property type="evidence" value="ECO:0007669"/>
    <property type="project" value="TreeGrafter"/>
</dbReference>
<name>A0A6J6ILT6_9ZZZZ</name>
<gene>
    <name evidence="4" type="ORF">UFOPK1939_00900</name>
</gene>
<evidence type="ECO:0000256" key="1">
    <source>
        <dbReference type="ARBA" id="ARBA00022741"/>
    </source>
</evidence>
<dbReference type="AlphaFoldDB" id="A0A6J6ILT6"/>
<dbReference type="GO" id="GO:0000027">
    <property type="term" value="P:ribosomal large subunit assembly"/>
    <property type="evidence" value="ECO:0007669"/>
    <property type="project" value="TreeGrafter"/>
</dbReference>
<sequence length="348" mass="37700">MTEEILTPNRERLYSGQTRAFLRRLRGHLDAGEVTSFGDATVVDYQDRKNGFNPPRDLGLVLSEPGLIAHAARQLATSPEAPLSTRPRYLRPNGDVYFGRQIGEVDDVTVLQTAISNGLTPYLYGDPGCGKTALVEAAFCGGLETVVGSGDTDEASFVGTWVQVERGFQWLDGPLVRAMKNGSVLFVDEVGLIDARVISLLNPLLDGRGTLHVQQNPQMPPVEAAPGFAIVFAGNPHAVGVRMSEALISRLTFPILVETDVEVLPEIGVLPEVVDLVRTLIERRSTNDISWSPQVREAIAVSRIWSLFGPQQGANALVSLSPERARNQVVLTIQSLTGLEADVIKVSV</sequence>
<dbReference type="InterPro" id="IPR003593">
    <property type="entry name" value="AAA+_ATPase"/>
</dbReference>
<dbReference type="InterPro" id="IPR027417">
    <property type="entry name" value="P-loop_NTPase"/>
</dbReference>
<evidence type="ECO:0000256" key="2">
    <source>
        <dbReference type="ARBA" id="ARBA00022840"/>
    </source>
</evidence>
<dbReference type="PANTHER" id="PTHR48103:SF2">
    <property type="entry name" value="MIDASIN"/>
    <property type="match status" value="1"/>
</dbReference>
<dbReference type="InterPro" id="IPR011704">
    <property type="entry name" value="ATPase_dyneun-rel_AAA"/>
</dbReference>
<feature type="domain" description="AAA+ ATPase" evidence="3">
    <location>
        <begin position="117"/>
        <end position="261"/>
    </location>
</feature>
<dbReference type="SMART" id="SM00382">
    <property type="entry name" value="AAA"/>
    <property type="match status" value="1"/>
</dbReference>
<keyword evidence="1" id="KW-0547">Nucleotide-binding</keyword>
<dbReference type="Gene3D" id="3.40.50.300">
    <property type="entry name" value="P-loop containing nucleotide triphosphate hydrolases"/>
    <property type="match status" value="1"/>
</dbReference>
<accession>A0A6J6ILT6</accession>
<dbReference type="SUPFAM" id="SSF52540">
    <property type="entry name" value="P-loop containing nucleoside triphosphate hydrolases"/>
    <property type="match status" value="1"/>
</dbReference>